<keyword evidence="2" id="KW-0597">Phosphoprotein</keyword>
<dbReference type="SUPFAM" id="SSF51735">
    <property type="entry name" value="NAD(P)-binding Rossmann-fold domains"/>
    <property type="match status" value="1"/>
</dbReference>
<dbReference type="Gene3D" id="3.10.129.110">
    <property type="entry name" value="Polyketide synthase dehydratase"/>
    <property type="match status" value="1"/>
</dbReference>
<feature type="region of interest" description="N-terminal hotdog fold" evidence="5">
    <location>
        <begin position="1396"/>
        <end position="1518"/>
    </location>
</feature>
<dbReference type="Gene3D" id="3.40.47.10">
    <property type="match status" value="1"/>
</dbReference>
<reference evidence="9 10" key="1">
    <citation type="submission" date="2019-03" db="EMBL/GenBank/DDBJ databases">
        <title>Draft genome sequences of novel Actinobacteria.</title>
        <authorList>
            <person name="Sahin N."/>
            <person name="Ay H."/>
            <person name="Saygin H."/>
        </authorList>
    </citation>
    <scope>NUCLEOTIDE SEQUENCE [LARGE SCALE GENOMIC DNA]</scope>
    <source>
        <strain evidence="9 10">7K502</strain>
    </source>
</reference>
<sequence length="1853" mass="193346">MEGIAVVGIGCRYPDATGPQELWQNVLGRRRAFRALPGERLSAGYRGDPTEPDLTYVDRAALLRDWEFDRSRFGVPGALHRAADHTHWLALETAAAALADAGRPDGDGLDRATAGVIIGNSLTGEFTRAGTLRTRWPFVRDAAATALHRSGVADDVAAEVVSRLAELVKSPFPVPGDESLAGALSNTIAGRICNHFDFHGTGYTVDGACSSSLLAVMAACRALSTGELDFALAGGVDLSLDPFELVGFARLGALATDRMRIYDRAPTGFLPGEGCGLVALARAADAERLGMRVYARVAGWGSSSDGAGGLTRPAEHGQALALRRAYRMAGIRPDAVEMVEGHGTGTAVGDAVELAALTEVRGPGAAKAALGSVKANIGHTKAAAGVAGLIKAALAAHHGVLPPTTGCETPHELLDRATTPLRVLTGAQPWDSPRRLAAVSSMGFGGINAHVVLEAGGERGRRRMPPEVLQWSAPLPEHEIVLVAGRDETELAHRLDVLAPIAERLSDAELHDLAATQRQEVGAVRAALVADNPAALADAARAARRGLRGWDRRLGFDEQAGYALGAGAIRVGLLFPGQAAPVRTELPGWAARMLVPDLPAVDESEVDTRLAQPAIVRQSLAGLAWLNRLGCRATAAAGHSLGEISALVWAGACTAGAGLRLAAERGRIMSEHGAPESGMAGLTATAEQAERLLDGTAAVLAGHNGPEQVVISGPTADVLAVVRRAAEHGITATQLPVSHGFHSPAMLGAVEPLRRALRDFEFDALAGTVLSTITGTELPADAAIPALLVEQLTRPVRFTAALERLAARCDLLVETGPGTILSGLARSATATPAISLDCGGPARRHAFATAVLVAGGAADLGPWFADRRFRTVRADAMPRLLANPCEQPADRVDGAALAVPGAPPEPAARPQLPAEPLPALIEHLAAQLELPAESIGPGSSLLGDLHLNSLQVVQIVGRVAGALGKRPPSSPLSLADATVGEAAAVLAELDADAAGSDAEAPAGVRGWVRAFAADRLPVAPAEGGGLRWSVRAPAGHWLLDHHDDGAGNLAVVLDETLSRSGIAALLRDIAETGPDRLLIVHSGHEAAAAIGRSVAAELHPAWVGVVGLDEPGTRFVPDRLPIRDGYAELHIDAAGSITRTALRHRELVGGQPLPLQQGDVCLVTGGVRGITAHSALALAERTGCTLVLLGRTAADDPEISAAVRDMRTRVDAHYLGCDVADRAAVAAMVAEASAHGPVRGLLHGAGVNEPRRLADVTGDSLAATMRPKVDGLEALLAACEDLRLVVGYGSIIGRFGLPGQAEYCLANDVLRHRLEAWAAPGRRVHLLEWSLWSGIGMGVDLGVLESLRAQGVVPIGPEQGNSALLDVLSTPDAPVSLLVTSRFPAMPTASFDTGPEPLLRFDEDRLTRTPGVEAVSDAHLSPGADRYLDDHRIAGAPVLPAVLGLEAMAQVASVAGADEVRSFADVALREPIAVDGAATIRIAALAGGGDVEAVIREARDDFRADKFTARITTAPPAPPAIHAAEPPQENRQPHPYYGNILFHSGRFRRLLRYDVLSAFRVRAWVQAADQDWFSEFHSGELLLGDPGAHDAALHALLACVPHRLALPTGADRMTVWRAPRGPLRVIADEREHTADTYCFDVDVVDPGGAAVARWEGLRLRATGEHRSGELPLRLVGPWLSRRLVETGLADGIELITAVGARGDAAGLLTRVLGAPAGHDPRGALHVPGGHASAAYTGGCLLLGVAGTPIGLDWQRISPTEPIRPAVLERVDRGLVDEVADKLGEDPAAAAARVWTAREAVVKLGHEQGHPLRIDHVTEDGLVVVRAGRVRVVIARAPIDELGDAALAVAVPVE</sequence>
<dbReference type="SUPFAM" id="SSF52151">
    <property type="entry name" value="FabD/lysophospholipase-like"/>
    <property type="match status" value="1"/>
</dbReference>
<dbReference type="Gene3D" id="1.10.1200.10">
    <property type="entry name" value="ACP-like"/>
    <property type="match status" value="1"/>
</dbReference>
<dbReference type="Gene3D" id="3.40.50.720">
    <property type="entry name" value="NAD(P)-binding Rossmann-like Domain"/>
    <property type="match status" value="1"/>
</dbReference>
<dbReference type="Pfam" id="PF08659">
    <property type="entry name" value="KR"/>
    <property type="match status" value="1"/>
</dbReference>
<name>A0A4R4ZCF9_9PSEU</name>
<feature type="region of interest" description="C-terminal hotdog fold" evidence="5">
    <location>
        <begin position="1535"/>
        <end position="1668"/>
    </location>
</feature>
<dbReference type="InterPro" id="IPR009081">
    <property type="entry name" value="PP-bd_ACP"/>
</dbReference>
<evidence type="ECO:0000259" key="8">
    <source>
        <dbReference type="PROSITE" id="PS52019"/>
    </source>
</evidence>
<dbReference type="SMART" id="SM00825">
    <property type="entry name" value="PKS_KS"/>
    <property type="match status" value="1"/>
</dbReference>
<dbReference type="InterPro" id="IPR057326">
    <property type="entry name" value="KR_dom"/>
</dbReference>
<dbReference type="InterPro" id="IPR014043">
    <property type="entry name" value="Acyl_transferase_dom"/>
</dbReference>
<dbReference type="RefSeq" id="WP_132480613.1">
    <property type="nucleotide sequence ID" value="NZ_SMKW01000003.1"/>
</dbReference>
<dbReference type="Pfam" id="PF14765">
    <property type="entry name" value="PS-DH"/>
    <property type="match status" value="1"/>
</dbReference>
<dbReference type="SUPFAM" id="SSF47336">
    <property type="entry name" value="ACP-like"/>
    <property type="match status" value="1"/>
</dbReference>
<dbReference type="PANTHER" id="PTHR43775">
    <property type="entry name" value="FATTY ACID SYNTHASE"/>
    <property type="match status" value="1"/>
</dbReference>
<proteinExistence type="predicted"/>
<evidence type="ECO:0000259" key="6">
    <source>
        <dbReference type="PROSITE" id="PS50075"/>
    </source>
</evidence>
<accession>A0A4R4ZCF9</accession>
<dbReference type="Pfam" id="PF16197">
    <property type="entry name" value="KAsynt_C_assoc"/>
    <property type="match status" value="1"/>
</dbReference>
<dbReference type="InterPro" id="IPR049551">
    <property type="entry name" value="PKS_DH_C"/>
</dbReference>
<keyword evidence="1" id="KW-0596">Phosphopantetheine</keyword>
<feature type="domain" description="Ketosynthase family 3 (KS3)" evidence="7">
    <location>
        <begin position="1"/>
        <end position="455"/>
    </location>
</feature>
<dbReference type="InterPro" id="IPR049552">
    <property type="entry name" value="PKS_DH_N"/>
</dbReference>
<evidence type="ECO:0000256" key="5">
    <source>
        <dbReference type="PROSITE-ProRule" id="PRU01363"/>
    </source>
</evidence>
<protein>
    <submittedName>
        <fullName evidence="9">SDR family NAD(P)-dependent oxidoreductase</fullName>
    </submittedName>
</protein>
<dbReference type="PROSITE" id="PS52019">
    <property type="entry name" value="PKS_MFAS_DH"/>
    <property type="match status" value="1"/>
</dbReference>
<dbReference type="Proteomes" id="UP000294947">
    <property type="component" value="Unassembled WGS sequence"/>
</dbReference>
<comment type="caution">
    <text evidence="9">The sequence shown here is derived from an EMBL/GenBank/DDBJ whole genome shotgun (WGS) entry which is preliminary data.</text>
</comment>
<evidence type="ECO:0000256" key="2">
    <source>
        <dbReference type="ARBA" id="ARBA00022553"/>
    </source>
</evidence>
<dbReference type="SUPFAM" id="SSF55048">
    <property type="entry name" value="Probable ACP-binding domain of malonyl-CoA ACP transacylase"/>
    <property type="match status" value="1"/>
</dbReference>
<dbReference type="InterPro" id="IPR016039">
    <property type="entry name" value="Thiolase-like"/>
</dbReference>
<dbReference type="InterPro" id="IPR049900">
    <property type="entry name" value="PKS_mFAS_DH"/>
</dbReference>
<dbReference type="InterPro" id="IPR001227">
    <property type="entry name" value="Ac_transferase_dom_sf"/>
</dbReference>
<dbReference type="InterPro" id="IPR020841">
    <property type="entry name" value="PKS_Beta-ketoAc_synthase_dom"/>
</dbReference>
<dbReference type="PROSITE" id="PS50075">
    <property type="entry name" value="CARRIER"/>
    <property type="match status" value="1"/>
</dbReference>
<keyword evidence="3" id="KW-0808">Transferase</keyword>
<feature type="active site" description="Proton acceptor; for dehydratase activity" evidence="5">
    <location>
        <position position="1431"/>
    </location>
</feature>
<feature type="domain" description="PKS/mFAS DH" evidence="8">
    <location>
        <begin position="1396"/>
        <end position="1668"/>
    </location>
</feature>
<evidence type="ECO:0000313" key="9">
    <source>
        <dbReference type="EMBL" id="TDD55530.1"/>
    </source>
</evidence>
<dbReference type="SMART" id="SM00827">
    <property type="entry name" value="PKS_AT"/>
    <property type="match status" value="1"/>
</dbReference>
<dbReference type="InterPro" id="IPR016036">
    <property type="entry name" value="Malonyl_transacylase_ACP-bd"/>
</dbReference>
<dbReference type="InterPro" id="IPR036291">
    <property type="entry name" value="NAD(P)-bd_dom_sf"/>
</dbReference>
<feature type="domain" description="Carrier" evidence="6">
    <location>
        <begin position="914"/>
        <end position="990"/>
    </location>
</feature>
<dbReference type="OrthoDB" id="9778690at2"/>
<feature type="active site" description="Proton donor; for dehydratase activity" evidence="5">
    <location>
        <position position="1590"/>
    </location>
</feature>
<dbReference type="Gene3D" id="3.40.366.10">
    <property type="entry name" value="Malonyl-Coenzyme A Acyl Carrier Protein, domain 2"/>
    <property type="match status" value="1"/>
</dbReference>
<dbReference type="Pfam" id="PF21089">
    <property type="entry name" value="PKS_DH_N"/>
    <property type="match status" value="1"/>
</dbReference>
<dbReference type="GO" id="GO:0004312">
    <property type="term" value="F:fatty acid synthase activity"/>
    <property type="evidence" value="ECO:0007669"/>
    <property type="project" value="TreeGrafter"/>
</dbReference>
<evidence type="ECO:0000256" key="4">
    <source>
        <dbReference type="ARBA" id="ARBA00023315"/>
    </source>
</evidence>
<dbReference type="InterPro" id="IPR013968">
    <property type="entry name" value="PKS_KR"/>
</dbReference>
<evidence type="ECO:0000256" key="3">
    <source>
        <dbReference type="ARBA" id="ARBA00022679"/>
    </source>
</evidence>
<gene>
    <name evidence="9" type="ORF">E1288_03520</name>
</gene>
<evidence type="ECO:0000259" key="7">
    <source>
        <dbReference type="PROSITE" id="PS52004"/>
    </source>
</evidence>
<dbReference type="SUPFAM" id="SSF53901">
    <property type="entry name" value="Thiolase-like"/>
    <property type="match status" value="1"/>
</dbReference>
<dbReference type="InterPro" id="IPR050091">
    <property type="entry name" value="PKS_NRPS_Biosynth_Enz"/>
</dbReference>
<dbReference type="PANTHER" id="PTHR43775:SF51">
    <property type="entry name" value="INACTIVE PHENOLPHTHIOCEROL SYNTHESIS POLYKETIDE SYNTHASE TYPE I PKS1-RELATED"/>
    <property type="match status" value="1"/>
</dbReference>
<dbReference type="InterPro" id="IPR014031">
    <property type="entry name" value="Ketoacyl_synth_C"/>
</dbReference>
<dbReference type="EMBL" id="SMKW01000003">
    <property type="protein sequence ID" value="TDD55530.1"/>
    <property type="molecule type" value="Genomic_DNA"/>
</dbReference>
<organism evidence="9 10">
    <name type="scientific">Saccharopolyspora elongata</name>
    <dbReference type="NCBI Taxonomy" id="2530387"/>
    <lineage>
        <taxon>Bacteria</taxon>
        <taxon>Bacillati</taxon>
        <taxon>Actinomycetota</taxon>
        <taxon>Actinomycetes</taxon>
        <taxon>Pseudonocardiales</taxon>
        <taxon>Pseudonocardiaceae</taxon>
        <taxon>Saccharopolyspora</taxon>
    </lineage>
</organism>
<dbReference type="Pfam" id="PF00698">
    <property type="entry name" value="Acyl_transf_1"/>
    <property type="match status" value="1"/>
</dbReference>
<dbReference type="InterPro" id="IPR042104">
    <property type="entry name" value="PKS_dehydratase_sf"/>
</dbReference>
<evidence type="ECO:0000256" key="1">
    <source>
        <dbReference type="ARBA" id="ARBA00022450"/>
    </source>
</evidence>
<keyword evidence="4" id="KW-0012">Acyltransferase</keyword>
<dbReference type="InterPro" id="IPR032821">
    <property type="entry name" value="PKS_assoc"/>
</dbReference>
<dbReference type="InterPro" id="IPR036736">
    <property type="entry name" value="ACP-like_sf"/>
</dbReference>
<keyword evidence="10" id="KW-1185">Reference proteome</keyword>
<dbReference type="InterPro" id="IPR014030">
    <property type="entry name" value="Ketoacyl_synth_N"/>
</dbReference>
<dbReference type="SMART" id="SM00822">
    <property type="entry name" value="PKS_KR"/>
    <property type="match status" value="1"/>
</dbReference>
<dbReference type="SMART" id="SM00826">
    <property type="entry name" value="PKS_DH"/>
    <property type="match status" value="1"/>
</dbReference>
<dbReference type="Pfam" id="PF02801">
    <property type="entry name" value="Ketoacyl-synt_C"/>
    <property type="match status" value="1"/>
</dbReference>
<dbReference type="PROSITE" id="PS52004">
    <property type="entry name" value="KS3_2"/>
    <property type="match status" value="1"/>
</dbReference>
<dbReference type="Pfam" id="PF00550">
    <property type="entry name" value="PP-binding"/>
    <property type="match status" value="1"/>
</dbReference>
<dbReference type="CDD" id="cd00833">
    <property type="entry name" value="PKS"/>
    <property type="match status" value="1"/>
</dbReference>
<dbReference type="Pfam" id="PF00109">
    <property type="entry name" value="ketoacyl-synt"/>
    <property type="match status" value="1"/>
</dbReference>
<dbReference type="InterPro" id="IPR020807">
    <property type="entry name" value="PKS_DH"/>
</dbReference>
<dbReference type="GO" id="GO:0006633">
    <property type="term" value="P:fatty acid biosynthetic process"/>
    <property type="evidence" value="ECO:0007669"/>
    <property type="project" value="TreeGrafter"/>
</dbReference>
<evidence type="ECO:0000313" key="10">
    <source>
        <dbReference type="Proteomes" id="UP000294947"/>
    </source>
</evidence>
<dbReference type="InterPro" id="IPR016035">
    <property type="entry name" value="Acyl_Trfase/lysoPLipase"/>
</dbReference>